<dbReference type="NCBIfam" id="NF038093">
    <property type="entry name" value="GrdX"/>
    <property type="match status" value="1"/>
</dbReference>
<dbReference type="AlphaFoldDB" id="A0A645D9B7"/>
<gene>
    <name evidence="1" type="ORF">SDC9_132997</name>
</gene>
<comment type="caution">
    <text evidence="1">The sequence shown here is derived from an EMBL/GenBank/DDBJ whole genome shotgun (WGS) entry which is preliminary data.</text>
</comment>
<evidence type="ECO:0000313" key="1">
    <source>
        <dbReference type="EMBL" id="MPM85914.1"/>
    </source>
</evidence>
<reference evidence="1" key="1">
    <citation type="submission" date="2019-08" db="EMBL/GenBank/DDBJ databases">
        <authorList>
            <person name="Kucharzyk K."/>
            <person name="Murdoch R.W."/>
            <person name="Higgins S."/>
            <person name="Loffler F."/>
        </authorList>
    </citation>
    <scope>NUCLEOTIDE SEQUENCE</scope>
</reference>
<organism evidence="1">
    <name type="scientific">bioreactor metagenome</name>
    <dbReference type="NCBI Taxonomy" id="1076179"/>
    <lineage>
        <taxon>unclassified sequences</taxon>
        <taxon>metagenomes</taxon>
        <taxon>ecological metagenomes</taxon>
    </lineage>
</organism>
<protein>
    <recommendedName>
        <fullName evidence="2">GrdX protein</fullName>
    </recommendedName>
</protein>
<sequence>MLVLSNNPRVISAYSCVESVEGTAIQVLEAAQRYIYTGYTLYGHPLAGNARLCRNPYRSVALEEGHNEICVRSVLWIEDALDRLSRGEFDTDSSKSDDYSLIDFDLFLSMIHIH</sequence>
<dbReference type="InterPro" id="IPR047735">
    <property type="entry name" value="GrdX-like"/>
</dbReference>
<dbReference type="EMBL" id="VSSQ01034088">
    <property type="protein sequence ID" value="MPM85914.1"/>
    <property type="molecule type" value="Genomic_DNA"/>
</dbReference>
<evidence type="ECO:0008006" key="2">
    <source>
        <dbReference type="Google" id="ProtNLM"/>
    </source>
</evidence>
<proteinExistence type="predicted"/>
<accession>A0A645D9B7</accession>
<name>A0A645D9B7_9ZZZZ</name>